<dbReference type="InterPro" id="IPR001199">
    <property type="entry name" value="Cyt_B5-like_heme/steroid-bd"/>
</dbReference>
<proteinExistence type="inferred from homology"/>
<dbReference type="OMA" id="HWGMSTS"/>
<evidence type="ECO:0000256" key="9">
    <source>
        <dbReference type="ARBA" id="ARBA00022723"/>
    </source>
</evidence>
<keyword evidence="11 17" id="KW-1133">Transmembrane helix</keyword>
<organism evidence="20">
    <name type="scientific">Schizophyllum commune (strain H4-8 / FGSC 9210)</name>
    <name type="common">Split gill fungus</name>
    <dbReference type="NCBI Taxonomy" id="578458"/>
    <lineage>
        <taxon>Eukaryota</taxon>
        <taxon>Fungi</taxon>
        <taxon>Dikarya</taxon>
        <taxon>Basidiomycota</taxon>
        <taxon>Agaricomycotina</taxon>
        <taxon>Agaricomycetes</taxon>
        <taxon>Agaricomycetidae</taxon>
        <taxon>Agaricales</taxon>
        <taxon>Schizophyllaceae</taxon>
        <taxon>Schizophyllum</taxon>
    </lineage>
</organism>
<evidence type="ECO:0000256" key="3">
    <source>
        <dbReference type="ARBA" id="ARBA00004991"/>
    </source>
</evidence>
<feature type="transmembrane region" description="Helical" evidence="17">
    <location>
        <begin position="383"/>
        <end position="400"/>
    </location>
</feature>
<dbReference type="OrthoDB" id="260091at2759"/>
<comment type="subcellular location">
    <subcellularLocation>
        <location evidence="1">Membrane</location>
        <topology evidence="1">Multi-pass membrane protein</topology>
    </subcellularLocation>
</comment>
<reference evidence="19 20" key="1">
    <citation type="journal article" date="2010" name="Nat. Biotechnol.">
        <title>Genome sequence of the model mushroom Schizophyllum commune.</title>
        <authorList>
            <person name="Ohm R.A."/>
            <person name="de Jong J.F."/>
            <person name="Lugones L.G."/>
            <person name="Aerts A."/>
            <person name="Kothe E."/>
            <person name="Stajich J.E."/>
            <person name="de Vries R.P."/>
            <person name="Record E."/>
            <person name="Levasseur A."/>
            <person name="Baker S.E."/>
            <person name="Bartholomew K.A."/>
            <person name="Coutinho P.M."/>
            <person name="Erdmann S."/>
            <person name="Fowler T.J."/>
            <person name="Gathman A.C."/>
            <person name="Lombard V."/>
            <person name="Henrissat B."/>
            <person name="Knabe N."/>
            <person name="Kuees U."/>
            <person name="Lilly W.W."/>
            <person name="Lindquist E."/>
            <person name="Lucas S."/>
            <person name="Magnuson J.K."/>
            <person name="Piumi F."/>
            <person name="Raudaskoski M."/>
            <person name="Salamov A."/>
            <person name="Schmutz J."/>
            <person name="Schwarze F.W.M.R."/>
            <person name="vanKuyk P.A."/>
            <person name="Horton J.S."/>
            <person name="Grigoriev I.V."/>
            <person name="Woesten H.A.B."/>
        </authorList>
    </citation>
    <scope>NUCLEOTIDE SEQUENCE [LARGE SCALE GENOMIC DNA]</scope>
    <source>
        <strain evidence="20">H4-8 / FGSC 9210</strain>
    </source>
</reference>
<evidence type="ECO:0000256" key="2">
    <source>
        <dbReference type="ARBA" id="ARBA00004760"/>
    </source>
</evidence>
<dbReference type="eggNOG" id="KOG4232">
    <property type="taxonomic scope" value="Eukaryota"/>
</dbReference>
<evidence type="ECO:0000313" key="20">
    <source>
        <dbReference type="Proteomes" id="UP000007431"/>
    </source>
</evidence>
<accession>D8PNU8</accession>
<dbReference type="PANTHER" id="PTHR19353">
    <property type="entry name" value="FATTY ACID DESATURASE 2"/>
    <property type="match status" value="1"/>
</dbReference>
<keyword evidence="12" id="KW-0560">Oxidoreductase</keyword>
<dbReference type="HOGENOM" id="CLU_016265_3_1_1"/>
<evidence type="ECO:0000256" key="6">
    <source>
        <dbReference type="ARBA" id="ARBA00016939"/>
    </source>
</evidence>
<feature type="transmembrane region" description="Helical" evidence="17">
    <location>
        <begin position="308"/>
        <end position="328"/>
    </location>
</feature>
<gene>
    <name evidence="19" type="ORF">SCHCODRAFT_72957</name>
</gene>
<keyword evidence="9" id="KW-0479">Metal-binding</keyword>
<dbReference type="InParanoid" id="D8PNU8"/>
<dbReference type="KEGG" id="scm:SCHCO_02487208"/>
<evidence type="ECO:0000256" key="14">
    <source>
        <dbReference type="ARBA" id="ARBA00023098"/>
    </source>
</evidence>
<dbReference type="STRING" id="578458.D8PNU8"/>
<feature type="transmembrane region" description="Helical" evidence="17">
    <location>
        <begin position="269"/>
        <end position="288"/>
    </location>
</feature>
<evidence type="ECO:0000256" key="15">
    <source>
        <dbReference type="ARBA" id="ARBA00023136"/>
    </source>
</evidence>
<keyword evidence="8 17" id="KW-0812">Transmembrane</keyword>
<comment type="pathway">
    <text evidence="3">Sphingolipid metabolism.</text>
</comment>
<keyword evidence="14" id="KW-0443">Lipid metabolism</keyword>
<dbReference type="PIRSF" id="PIRSF015921">
    <property type="entry name" value="FA_sphinglp_des"/>
    <property type="match status" value="1"/>
</dbReference>
<dbReference type="GO" id="GO:0046872">
    <property type="term" value="F:metal ion binding"/>
    <property type="evidence" value="ECO:0007669"/>
    <property type="project" value="UniProtKB-KW"/>
</dbReference>
<dbReference type="SUPFAM" id="SSF55856">
    <property type="entry name" value="Cytochrome b5-like heme/steroid binding domain"/>
    <property type="match status" value="1"/>
</dbReference>
<dbReference type="CDD" id="cd03506">
    <property type="entry name" value="Delta6-FADS-like"/>
    <property type="match status" value="1"/>
</dbReference>
<dbReference type="SMART" id="SM01117">
    <property type="entry name" value="Cyt-b5"/>
    <property type="match status" value="1"/>
</dbReference>
<keyword evidence="20" id="KW-1185">Reference proteome</keyword>
<dbReference type="PANTHER" id="PTHR19353:SF30">
    <property type="entry name" value="DELTA 8-(E)-SPHINGOLIPID DESATURASE"/>
    <property type="match status" value="1"/>
</dbReference>
<dbReference type="Gene3D" id="3.10.120.10">
    <property type="entry name" value="Cytochrome b5-like heme/steroid binding domain"/>
    <property type="match status" value="1"/>
</dbReference>
<dbReference type="GO" id="GO:0006665">
    <property type="term" value="P:sphingolipid metabolic process"/>
    <property type="evidence" value="ECO:0007669"/>
    <property type="project" value="UniProtKB-UniPathway"/>
</dbReference>
<keyword evidence="16" id="KW-0175">Coiled coil</keyword>
<keyword evidence="10" id="KW-0746">Sphingolipid metabolism</keyword>
<evidence type="ECO:0000256" key="11">
    <source>
        <dbReference type="ARBA" id="ARBA00022989"/>
    </source>
</evidence>
<dbReference type="EC" id="1.14.19.18" evidence="5"/>
<keyword evidence="15 17" id="KW-0472">Membrane</keyword>
<evidence type="ECO:0000256" key="5">
    <source>
        <dbReference type="ARBA" id="ARBA00012019"/>
    </source>
</evidence>
<evidence type="ECO:0000256" key="13">
    <source>
        <dbReference type="ARBA" id="ARBA00023004"/>
    </source>
</evidence>
<evidence type="ECO:0000256" key="12">
    <source>
        <dbReference type="ARBA" id="ARBA00023002"/>
    </source>
</evidence>
<evidence type="ECO:0000256" key="16">
    <source>
        <dbReference type="SAM" id="Coils"/>
    </source>
</evidence>
<feature type="coiled-coil region" evidence="16">
    <location>
        <begin position="535"/>
        <end position="562"/>
    </location>
</feature>
<evidence type="ECO:0000256" key="1">
    <source>
        <dbReference type="ARBA" id="ARBA00004141"/>
    </source>
</evidence>
<dbReference type="GeneID" id="9584819"/>
<sequence length="563" mass="63558">MVVVRSAAQSLPTIRRADIGARILAGEHLLIYHGLVLRVPQSWLAAHPGGETAILHYVGRDCTDEVDAFHPDDVCETIRKYAVGALDASALPWHPYVPPVMTGWVRKQGPDGAWGWFKEADALIGEGDADSLFPSSQILLVERDTLDAAHAAYPNEKGPIDAKDGPTLALITPGPASGLSPEIQARHSQAWHELRKRIEDAGLFQCKYIRGYGPEVVRYTMLAATSIWCFKHDYIFFSALCLGLFWQQLVFTAHDLGHVGVTHIWEIDRLISIIIADFIGGLSIGWWVDNHNIHHLVTNHPSHDPDIQHLPFFAISPVFFKNLFSSYYKRTLYFDMFADIFIRIQHKLFYIVMAFARFNLYALSYGHLFKRAFDTRRTKGGRWAWWLEVIGLVVFWYWYGNVLANCGSWQKALMFLLVSHAATSPLHIQIVLSHFSMSSADLGPLESFAARQMRTTTDVICPRKIGFIHGGLHLQVTHHLFPRLPRHNLDDAALMVKEFAKEQGLVYAEFGFIAGNQDVLGTLRNVAEQVRVIGHVAAEEAKEAFDKKLKDSEKQCEQIEKTI</sequence>
<dbReference type="InterPro" id="IPR012171">
    <property type="entry name" value="Fatty_acid_desaturase"/>
</dbReference>
<dbReference type="GO" id="GO:0016717">
    <property type="term" value="F:oxidoreductase activity, acting on paired donors, with oxidation of a pair of donors resulting in the reduction of molecular oxygen to two molecules of water"/>
    <property type="evidence" value="ECO:0007669"/>
    <property type="project" value="TreeGrafter"/>
</dbReference>
<dbReference type="VEuPathDB" id="FungiDB:SCHCODRAFT_02487208"/>
<evidence type="ECO:0000256" key="4">
    <source>
        <dbReference type="ARBA" id="ARBA00009295"/>
    </source>
</evidence>
<comment type="pathway">
    <text evidence="2">Lipid metabolism; sphingolipid metabolism.</text>
</comment>
<evidence type="ECO:0000313" key="19">
    <source>
        <dbReference type="EMBL" id="EFJ03629.1"/>
    </source>
</evidence>
<feature type="transmembrane region" description="Helical" evidence="17">
    <location>
        <begin position="348"/>
        <end position="368"/>
    </location>
</feature>
<dbReference type="PROSITE" id="PS50255">
    <property type="entry name" value="CYTOCHROME_B5_2"/>
    <property type="match status" value="1"/>
</dbReference>
<dbReference type="RefSeq" id="XP_003038531.1">
    <property type="nucleotide sequence ID" value="XM_003038485.1"/>
</dbReference>
<dbReference type="Pfam" id="PF00173">
    <property type="entry name" value="Cyt-b5"/>
    <property type="match status" value="1"/>
</dbReference>
<dbReference type="Proteomes" id="UP000007431">
    <property type="component" value="Unassembled WGS sequence"/>
</dbReference>
<dbReference type="UniPathway" id="UPA00222"/>
<evidence type="ECO:0000256" key="10">
    <source>
        <dbReference type="ARBA" id="ARBA00022919"/>
    </source>
</evidence>
<name>D8PNU8_SCHCM</name>
<feature type="domain" description="Cytochrome b5 heme-binding" evidence="18">
    <location>
        <begin position="11"/>
        <end position="87"/>
    </location>
</feature>
<dbReference type="InterPro" id="IPR005804">
    <property type="entry name" value="FA_desaturase_dom"/>
</dbReference>
<dbReference type="AlphaFoldDB" id="D8PNU8"/>
<dbReference type="GO" id="GO:0016020">
    <property type="term" value="C:membrane"/>
    <property type="evidence" value="ECO:0007669"/>
    <property type="project" value="UniProtKB-SubCell"/>
</dbReference>
<dbReference type="EMBL" id="GL377302">
    <property type="protein sequence ID" value="EFJ03629.1"/>
    <property type="molecule type" value="Genomic_DNA"/>
</dbReference>
<evidence type="ECO:0000259" key="18">
    <source>
        <dbReference type="PROSITE" id="PS50255"/>
    </source>
</evidence>
<evidence type="ECO:0000256" key="7">
    <source>
        <dbReference type="ARBA" id="ARBA00022617"/>
    </source>
</evidence>
<keyword evidence="7" id="KW-0349">Heme</keyword>
<dbReference type="Pfam" id="PF00487">
    <property type="entry name" value="FA_desaturase"/>
    <property type="match status" value="1"/>
</dbReference>
<comment type="similarity">
    <text evidence="4">Belongs to the fatty acid desaturase type 1 family.</text>
</comment>
<evidence type="ECO:0000256" key="8">
    <source>
        <dbReference type="ARBA" id="ARBA00022692"/>
    </source>
</evidence>
<keyword evidence="13" id="KW-0408">Iron</keyword>
<evidence type="ECO:0000256" key="17">
    <source>
        <dbReference type="SAM" id="Phobius"/>
    </source>
</evidence>
<dbReference type="InterPro" id="IPR036400">
    <property type="entry name" value="Cyt_B5-like_heme/steroid_sf"/>
</dbReference>
<protein>
    <recommendedName>
        <fullName evidence="6">Delta 8-(E)-sphingolipid desaturase</fullName>
        <ecNumber evidence="5">1.14.19.18</ecNumber>
    </recommendedName>
</protein>